<sequence>MRGGAVHDFRPVFGSGGAGPHAHAGPGVSVNCGRQLRLTINSGEFLTQVPPELPCEAVGQLKELVRSQIRTWVHFPLFRHIVNVNCAAAFSYPFFTDPSSEKSAQLNRQFHGQRPREGASRLARDGEAACRCTAAGVGSRAASGGESREGWGAARADGEEARGGRGERGAGECGLETDIWPEPRGKPGSSGCSSLQAVAGWQGRDKRMEGAPWSPEAAEEEEALSLGSSQEWKGQCGRSRGERTQSFASDLTAPGEKRQDSTRARGTPESDSPTASPSSSCSSSAFKQYGGESGDDAHSSGTEFALQSQSHPFANSNAFFVPSDPATFLSPQDAGPNPPSHAPAVFPEATPGDASRPWHEDRDAREAPARRSEHSPPLSRSSSTKFGSQSPGAYHTHMFAPAVFSSLSGGASSSWCCRAALASCAEDRENSLAFWKSSSPASKLQVLRCMLADTAAATIQRVVRGHLGRLRMEKLLAERREFLRLSRAATVIQAGWRRVKAQEAFLVLHFAAIFARERQEAAVKIQAFWKMRIQRDKYRTMHLVECLSALRRLAAIELQRVWRGRVTRKVLDDEWQKWIIKWPWDKPGTIVEVVGDFSNPPWTKRYLMTYCYVRRCFILPLPRKPGRYEVKFIVDGRYVCDGSQTVVADGNGHFNNLIRVRPSTKSPFRELRDRLQQLQEQSQEMYFRSASSPLCVAARPGGSFHGLEGLTLAPGTSLAEEGIAEAAESPRADDWKNGAERCSEHASSGDENIEKQAPHATVPPTQALDPTPYAEGSRDAWNAVISPGSLSEREAGRFGGSTQPHFGHDAGGRAEGQSSLKDESLMPESLNDPGSSWPAAERDGARRGSPDGGGSGESDRGTRAGQRAPVSDESERDSRERNLFAGTEHCISTSAAAASPPSEKQERTRQASDSAEETDRSPGRGEANERSAELRSASKATADRDLLNTAPRRDGDEDADGGDESGLSSGRGTGSGRACVDVADGGGRGSGCSSGVDCVQRDTALQVHHTEDSGGVSPAGVAQIESSSVESVERRVVGAASSSEDNEETTSQARGEGDQTQRALASLSRGCADDQGASRGSNRSDSRGGTHVSTGESSSSPSHDRGGTVATENDRDIKGQQQSVKRGGIQRGQKGQCPAAAVTAEEGNSRSTGDVGQAEVVCNKPGTAAQRETTAPSATQSSSERDAARAPALMLTSDISAEASSGGEGPGNGDAGGASRRGGRGRKRRSKKKPGNAGGRA</sequence>
<dbReference type="InterPro" id="IPR014756">
    <property type="entry name" value="Ig_E-set"/>
</dbReference>
<accession>A0A2A9MMZ9</accession>
<dbReference type="Pfam" id="PF00612">
    <property type="entry name" value="IQ"/>
    <property type="match status" value="4"/>
</dbReference>
<feature type="compositionally biased region" description="Low complexity" evidence="2">
    <location>
        <begin position="892"/>
        <end position="902"/>
    </location>
</feature>
<feature type="compositionally biased region" description="Polar residues" evidence="2">
    <location>
        <begin position="1049"/>
        <end position="1063"/>
    </location>
</feature>
<dbReference type="AlphaFoldDB" id="A0A2A9MMZ9"/>
<evidence type="ECO:0000259" key="3">
    <source>
        <dbReference type="Pfam" id="PF16561"/>
    </source>
</evidence>
<feature type="compositionally biased region" description="Basic and acidic residues" evidence="2">
    <location>
        <begin position="1102"/>
        <end position="1118"/>
    </location>
</feature>
<feature type="compositionally biased region" description="Low complexity" evidence="2">
    <location>
        <begin position="139"/>
        <end position="155"/>
    </location>
</feature>
<dbReference type="Gene3D" id="1.20.5.190">
    <property type="match status" value="2"/>
</dbReference>
<dbReference type="GO" id="GO:0007165">
    <property type="term" value="P:signal transduction"/>
    <property type="evidence" value="ECO:0007669"/>
    <property type="project" value="TreeGrafter"/>
</dbReference>
<comment type="similarity">
    <text evidence="1">Belongs to the 5'-AMP-activated protein kinase beta subunit family.</text>
</comment>
<evidence type="ECO:0000256" key="2">
    <source>
        <dbReference type="SAM" id="MobiDB-lite"/>
    </source>
</evidence>
<feature type="compositionally biased region" description="Low complexity" evidence="2">
    <location>
        <begin position="269"/>
        <end position="284"/>
    </location>
</feature>
<dbReference type="InterPro" id="IPR050827">
    <property type="entry name" value="CRP1_MDG1_kinase"/>
</dbReference>
<feature type="region of interest" description="Disordered" evidence="2">
    <location>
        <begin position="791"/>
        <end position="996"/>
    </location>
</feature>
<dbReference type="PANTHER" id="PTHR10343:SF84">
    <property type="entry name" value="5'-AMP-ACTIVATED PROTEIN KINASE SUBUNIT BETA-1"/>
    <property type="match status" value="1"/>
</dbReference>
<keyword evidence="5" id="KW-1185">Reference proteome</keyword>
<feature type="region of interest" description="Disordered" evidence="2">
    <location>
        <begin position="324"/>
        <end position="390"/>
    </location>
</feature>
<dbReference type="InterPro" id="IPR013783">
    <property type="entry name" value="Ig-like_fold"/>
</dbReference>
<gene>
    <name evidence="4" type="ORF">BESB_001930</name>
</gene>
<feature type="compositionally biased region" description="Basic and acidic residues" evidence="2">
    <location>
        <begin position="356"/>
        <end position="374"/>
    </location>
</feature>
<dbReference type="KEGG" id="bbes:BESB_001930"/>
<dbReference type="Proteomes" id="UP000224006">
    <property type="component" value="Chromosome I"/>
</dbReference>
<feature type="compositionally biased region" description="Polar residues" evidence="2">
    <location>
        <begin position="1170"/>
        <end position="1182"/>
    </location>
</feature>
<evidence type="ECO:0000313" key="5">
    <source>
        <dbReference type="Proteomes" id="UP000224006"/>
    </source>
</evidence>
<dbReference type="GeneID" id="40305256"/>
<dbReference type="Gene3D" id="2.60.40.10">
    <property type="entry name" value="Immunoglobulins"/>
    <property type="match status" value="1"/>
</dbReference>
<dbReference type="GO" id="GO:0031588">
    <property type="term" value="C:nucleotide-activated protein kinase complex"/>
    <property type="evidence" value="ECO:0007669"/>
    <property type="project" value="TreeGrafter"/>
</dbReference>
<feature type="compositionally biased region" description="Polar residues" evidence="2">
    <location>
        <begin position="1091"/>
        <end position="1101"/>
    </location>
</feature>
<feature type="compositionally biased region" description="Basic and acidic residues" evidence="2">
    <location>
        <begin position="840"/>
        <end position="849"/>
    </location>
</feature>
<protein>
    <submittedName>
        <fullName evidence="4">IQ calmodulin-binding motif domain-containing protein</fullName>
    </submittedName>
</protein>
<dbReference type="EMBL" id="NWUJ01000001">
    <property type="protein sequence ID" value="PFH37851.1"/>
    <property type="molecule type" value="Genomic_DNA"/>
</dbReference>
<evidence type="ECO:0000256" key="1">
    <source>
        <dbReference type="ARBA" id="ARBA00010926"/>
    </source>
</evidence>
<feature type="domain" description="AMP-activated protein kinase glycogen-binding" evidence="3">
    <location>
        <begin position="584"/>
        <end position="663"/>
    </location>
</feature>
<dbReference type="SUPFAM" id="SSF81296">
    <property type="entry name" value="E set domains"/>
    <property type="match status" value="1"/>
</dbReference>
<dbReference type="VEuPathDB" id="ToxoDB:BESB_001930"/>
<dbReference type="OrthoDB" id="354858at2759"/>
<feature type="region of interest" description="Disordered" evidence="2">
    <location>
        <begin position="1009"/>
        <end position="1241"/>
    </location>
</feature>
<organism evidence="4 5">
    <name type="scientific">Besnoitia besnoiti</name>
    <name type="common">Apicomplexan protozoan</name>
    <dbReference type="NCBI Taxonomy" id="94643"/>
    <lineage>
        <taxon>Eukaryota</taxon>
        <taxon>Sar</taxon>
        <taxon>Alveolata</taxon>
        <taxon>Apicomplexa</taxon>
        <taxon>Conoidasida</taxon>
        <taxon>Coccidia</taxon>
        <taxon>Eucoccidiorida</taxon>
        <taxon>Eimeriorina</taxon>
        <taxon>Sarcocystidae</taxon>
        <taxon>Besnoitia</taxon>
    </lineage>
</organism>
<dbReference type="RefSeq" id="XP_029221860.1">
    <property type="nucleotide sequence ID" value="XM_029358948.1"/>
</dbReference>
<feature type="compositionally biased region" description="Basic and acidic residues" evidence="2">
    <location>
        <begin position="917"/>
        <end position="933"/>
    </location>
</feature>
<feature type="compositionally biased region" description="Low complexity" evidence="2">
    <location>
        <begin position="1125"/>
        <end position="1136"/>
    </location>
</feature>
<feature type="compositionally biased region" description="Basic and acidic residues" evidence="2">
    <location>
        <begin position="941"/>
        <end position="955"/>
    </location>
</feature>
<dbReference type="Pfam" id="PF16561">
    <property type="entry name" value="AMPK1_CBM"/>
    <property type="match status" value="1"/>
</dbReference>
<feature type="compositionally biased region" description="Basic and acidic residues" evidence="2">
    <location>
        <begin position="156"/>
        <end position="170"/>
    </location>
</feature>
<dbReference type="InterPro" id="IPR000048">
    <property type="entry name" value="IQ_motif_EF-hand-BS"/>
</dbReference>
<proteinExistence type="inferred from homology"/>
<feature type="compositionally biased region" description="Basic residues" evidence="2">
    <location>
        <begin position="1221"/>
        <end position="1234"/>
    </location>
</feature>
<feature type="compositionally biased region" description="Basic and acidic residues" evidence="2">
    <location>
        <begin position="728"/>
        <end position="757"/>
    </location>
</feature>
<dbReference type="InterPro" id="IPR032640">
    <property type="entry name" value="AMPK1_CBM"/>
</dbReference>
<feature type="compositionally biased region" description="Polar residues" evidence="2">
    <location>
        <begin position="299"/>
        <end position="309"/>
    </location>
</feature>
<evidence type="ECO:0000313" key="4">
    <source>
        <dbReference type="EMBL" id="PFH37851.1"/>
    </source>
</evidence>
<feature type="region of interest" description="Disordered" evidence="2">
    <location>
        <begin position="727"/>
        <end position="775"/>
    </location>
</feature>
<dbReference type="CDD" id="cd23767">
    <property type="entry name" value="IQCD"/>
    <property type="match status" value="1"/>
</dbReference>
<dbReference type="SMART" id="SM00015">
    <property type="entry name" value="IQ"/>
    <property type="match status" value="4"/>
</dbReference>
<feature type="region of interest" description="Disordered" evidence="2">
    <location>
        <begin position="139"/>
        <end position="309"/>
    </location>
</feature>
<comment type="caution">
    <text evidence="4">The sequence shown here is derived from an EMBL/GenBank/DDBJ whole genome shotgun (WGS) entry which is preliminary data.</text>
</comment>
<dbReference type="PANTHER" id="PTHR10343">
    <property type="entry name" value="5'-AMP-ACTIVATED PROTEIN KINASE , BETA SUBUNIT"/>
    <property type="match status" value="1"/>
</dbReference>
<dbReference type="CDD" id="cd02859">
    <property type="entry name" value="E_set_AMPKbeta_like_N"/>
    <property type="match status" value="1"/>
</dbReference>
<dbReference type="GO" id="GO:0019901">
    <property type="term" value="F:protein kinase binding"/>
    <property type="evidence" value="ECO:0007669"/>
    <property type="project" value="TreeGrafter"/>
</dbReference>
<dbReference type="GO" id="GO:0005634">
    <property type="term" value="C:nucleus"/>
    <property type="evidence" value="ECO:0007669"/>
    <property type="project" value="TreeGrafter"/>
</dbReference>
<dbReference type="STRING" id="94643.A0A2A9MMZ9"/>
<dbReference type="PROSITE" id="PS50096">
    <property type="entry name" value="IQ"/>
    <property type="match status" value="3"/>
</dbReference>
<dbReference type="GO" id="GO:0005737">
    <property type="term" value="C:cytoplasm"/>
    <property type="evidence" value="ECO:0007669"/>
    <property type="project" value="TreeGrafter"/>
</dbReference>
<reference evidence="4 5" key="1">
    <citation type="submission" date="2017-09" db="EMBL/GenBank/DDBJ databases">
        <title>Genome sequencing of Besnoitia besnoiti strain Bb-Ger1.</title>
        <authorList>
            <person name="Schares G."/>
            <person name="Venepally P."/>
            <person name="Lorenzi H.A."/>
        </authorList>
    </citation>
    <scope>NUCLEOTIDE SEQUENCE [LARGE SCALE GENOMIC DNA]</scope>
    <source>
        <strain evidence="4 5">Bb-Ger1</strain>
    </source>
</reference>
<name>A0A2A9MMZ9_BESBE</name>
<feature type="compositionally biased region" description="Basic and acidic residues" evidence="2">
    <location>
        <begin position="255"/>
        <end position="268"/>
    </location>
</feature>
<feature type="compositionally biased region" description="Gly residues" evidence="2">
    <location>
        <begin position="1206"/>
        <end position="1220"/>
    </location>
</feature>